<dbReference type="Proteomes" id="UP000777265">
    <property type="component" value="Unassembled WGS sequence"/>
</dbReference>
<keyword evidence="2" id="KW-0789">Thiol protease inhibitor</keyword>
<feature type="signal peptide" evidence="3">
    <location>
        <begin position="1"/>
        <end position="19"/>
    </location>
</feature>
<evidence type="ECO:0000259" key="4">
    <source>
        <dbReference type="Pfam" id="PF09394"/>
    </source>
</evidence>
<reference evidence="5" key="2">
    <citation type="submission" date="2020-01" db="EMBL/GenBank/DDBJ databases">
        <authorList>
            <person name="Campanaro S."/>
        </authorList>
    </citation>
    <scope>NUCLEOTIDE SEQUENCE</scope>
    <source>
        <strain evidence="5">AS06rmzACSIP_7</strain>
    </source>
</reference>
<keyword evidence="1" id="KW-0646">Protease inhibitor</keyword>
<dbReference type="Pfam" id="PF09394">
    <property type="entry name" value="Inhibitor_I42"/>
    <property type="match status" value="1"/>
</dbReference>
<name>A0A971S262_9BACT</name>
<dbReference type="EMBL" id="JAAYEE010000232">
    <property type="protein sequence ID" value="NLW36289.1"/>
    <property type="molecule type" value="Genomic_DNA"/>
</dbReference>
<reference evidence="5" key="1">
    <citation type="journal article" date="2020" name="Biotechnol. Biofuels">
        <title>New insights from the biogas microbiome by comprehensive genome-resolved metagenomics of nearly 1600 species originating from multiple anaerobic digesters.</title>
        <authorList>
            <person name="Campanaro S."/>
            <person name="Treu L."/>
            <person name="Rodriguez-R L.M."/>
            <person name="Kovalovszki A."/>
            <person name="Ziels R.M."/>
            <person name="Maus I."/>
            <person name="Zhu X."/>
            <person name="Kougias P.G."/>
            <person name="Basile A."/>
            <person name="Luo G."/>
            <person name="Schluter A."/>
            <person name="Konstantinidis K.T."/>
            <person name="Angelidaki I."/>
        </authorList>
    </citation>
    <scope>NUCLEOTIDE SEQUENCE</scope>
    <source>
        <strain evidence="5">AS06rmzACSIP_7</strain>
    </source>
</reference>
<dbReference type="AlphaFoldDB" id="A0A971S262"/>
<evidence type="ECO:0000256" key="3">
    <source>
        <dbReference type="SAM" id="SignalP"/>
    </source>
</evidence>
<proteinExistence type="predicted"/>
<accession>A0A971S262</accession>
<dbReference type="InterPro" id="IPR018990">
    <property type="entry name" value="Prot_inh_I42_chagasin"/>
</dbReference>
<dbReference type="Gene3D" id="2.60.40.2020">
    <property type="match status" value="1"/>
</dbReference>
<dbReference type="SUPFAM" id="SSF141066">
    <property type="entry name" value="ICP-like"/>
    <property type="match status" value="1"/>
</dbReference>
<keyword evidence="3" id="KW-0732">Signal</keyword>
<dbReference type="GO" id="GO:0004869">
    <property type="term" value="F:cysteine-type endopeptidase inhibitor activity"/>
    <property type="evidence" value="ECO:0007669"/>
    <property type="project" value="UniProtKB-KW"/>
</dbReference>
<gene>
    <name evidence="5" type="ORF">GXY80_12570</name>
</gene>
<comment type="caution">
    <text evidence="5">The sequence shown here is derived from an EMBL/GenBank/DDBJ whole genome shotgun (WGS) entry which is preliminary data.</text>
</comment>
<evidence type="ECO:0000256" key="2">
    <source>
        <dbReference type="ARBA" id="ARBA00022704"/>
    </source>
</evidence>
<feature type="domain" description="Proteinase inhibitor I42 chagasin" evidence="4">
    <location>
        <begin position="49"/>
        <end position="136"/>
    </location>
</feature>
<feature type="chain" id="PRO_5037570499" evidence="3">
    <location>
        <begin position="20"/>
        <end position="139"/>
    </location>
</feature>
<evidence type="ECO:0000256" key="1">
    <source>
        <dbReference type="ARBA" id="ARBA00022690"/>
    </source>
</evidence>
<evidence type="ECO:0000313" key="5">
    <source>
        <dbReference type="EMBL" id="NLW36289.1"/>
    </source>
</evidence>
<sequence length="139" mass="15469">MKRLQLSIAVSMMCMFMLAAPTGFCGDKKKQVKGCEKEQKDSAYTADGKVGQVFEILLDSNPTVSSQWQLVSPPDEKVLKFMGTRYRPPVTRMAGPTGKAVWTFRALSPGRAVIVFGCLQPWERDKKPVKTVTVTINVR</sequence>
<dbReference type="InterPro" id="IPR036331">
    <property type="entry name" value="Chagasin-like_sf"/>
</dbReference>
<organism evidence="5 6">
    <name type="scientific">Syntrophorhabdus aromaticivorans</name>
    <dbReference type="NCBI Taxonomy" id="328301"/>
    <lineage>
        <taxon>Bacteria</taxon>
        <taxon>Pseudomonadati</taxon>
        <taxon>Thermodesulfobacteriota</taxon>
        <taxon>Syntrophorhabdia</taxon>
        <taxon>Syntrophorhabdales</taxon>
        <taxon>Syntrophorhabdaceae</taxon>
        <taxon>Syntrophorhabdus</taxon>
    </lineage>
</organism>
<evidence type="ECO:0000313" key="6">
    <source>
        <dbReference type="Proteomes" id="UP000777265"/>
    </source>
</evidence>
<protein>
    <submittedName>
        <fullName evidence="5">Protease inhibitor I42 family protein</fullName>
    </submittedName>
</protein>